<dbReference type="InterPro" id="IPR032710">
    <property type="entry name" value="NTF2-like_dom_sf"/>
</dbReference>
<dbReference type="Proteomes" id="UP000003844">
    <property type="component" value="Unassembled WGS sequence"/>
</dbReference>
<accession>H2BSV0</accession>
<name>H2BSV0_GILLR</name>
<evidence type="ECO:0000313" key="3">
    <source>
        <dbReference type="Proteomes" id="UP000003844"/>
    </source>
</evidence>
<dbReference type="Gene3D" id="3.10.450.50">
    <property type="match status" value="1"/>
</dbReference>
<proteinExistence type="predicted"/>
<dbReference type="SUPFAM" id="SSF54427">
    <property type="entry name" value="NTF2-like"/>
    <property type="match status" value="1"/>
</dbReference>
<feature type="domain" description="DUF4440" evidence="1">
    <location>
        <begin position="55"/>
        <end position="161"/>
    </location>
</feature>
<evidence type="ECO:0000259" key="1">
    <source>
        <dbReference type="Pfam" id="PF14534"/>
    </source>
</evidence>
<dbReference type="AlphaFoldDB" id="H2BSV0"/>
<dbReference type="NCBIfam" id="TIGR02246">
    <property type="entry name" value="SgcJ/EcaC family oxidoreductase"/>
    <property type="match status" value="1"/>
</dbReference>
<dbReference type="InterPro" id="IPR027843">
    <property type="entry name" value="DUF4440"/>
</dbReference>
<dbReference type="OrthoDB" id="1440073at2"/>
<dbReference type="InterPro" id="IPR011944">
    <property type="entry name" value="Steroid_delta5-4_isomerase"/>
</dbReference>
<dbReference type="eggNOG" id="COG4319">
    <property type="taxonomic scope" value="Bacteria"/>
</dbReference>
<dbReference type="RefSeq" id="WP_006987802.1">
    <property type="nucleotide sequence ID" value="NZ_JH594606.1"/>
</dbReference>
<organism evidence="2 3">
    <name type="scientific">Gillisia limnaea (strain DSM 15749 / LMG 21470 / R-8282)</name>
    <dbReference type="NCBI Taxonomy" id="865937"/>
    <lineage>
        <taxon>Bacteria</taxon>
        <taxon>Pseudomonadati</taxon>
        <taxon>Bacteroidota</taxon>
        <taxon>Flavobacteriia</taxon>
        <taxon>Flavobacteriales</taxon>
        <taxon>Flavobacteriaceae</taxon>
        <taxon>Gillisia</taxon>
    </lineage>
</organism>
<sequence>MNTKNFFKLATVVLATSIFTIGCNSQPDKKTADEPAVTAQPAVVKADMASIKAEIQALESAWAAADNARDVNAVAAFYSEDAVSMSNNAPMAKGKAAIQKELEVGMAKKAEGETVSYNTLEVFGDENTVTEIGTSTSKDASGKVSRSGKYMAIWEKRDGKYICIRDIYNDDTLVK</sequence>
<reference evidence="3" key="1">
    <citation type="journal article" date="2012" name="Stand. Genomic Sci.">
        <title>Genome sequence of the Antarctic rhodopsins-containing flavobacterium Gillisia limnaea type strain (R-8282(T)).</title>
        <authorList>
            <person name="Riedel T."/>
            <person name="Held B."/>
            <person name="Nolan M."/>
            <person name="Lucas S."/>
            <person name="Lapidus A."/>
            <person name="Tice H."/>
            <person name="Del Rio T.G."/>
            <person name="Cheng J.F."/>
            <person name="Han C."/>
            <person name="Tapia R."/>
            <person name="Goodwin L.A."/>
            <person name="Pitluck S."/>
            <person name="Liolios K."/>
            <person name="Mavromatis K."/>
            <person name="Pagani I."/>
            <person name="Ivanova N."/>
            <person name="Mikhailova N."/>
            <person name="Pati A."/>
            <person name="Chen A."/>
            <person name="Palaniappan K."/>
            <person name="Land M."/>
            <person name="Rohde M."/>
            <person name="Tindall B.J."/>
            <person name="Detter J.C."/>
            <person name="Goker M."/>
            <person name="Bristow J."/>
            <person name="Eisen J.A."/>
            <person name="Markowitz V."/>
            <person name="Hugenholtz P."/>
            <person name="Kyrpides N.C."/>
            <person name="Klenk H.P."/>
            <person name="Woyke T."/>
        </authorList>
    </citation>
    <scope>NUCLEOTIDE SEQUENCE [LARGE SCALE GENOMIC DNA]</scope>
    <source>
        <strain evidence="3">DSM 15749 / LMG 21470 / R-8282</strain>
    </source>
</reference>
<gene>
    <name evidence="2" type="ORF">Gilli_0778</name>
</gene>
<protein>
    <recommendedName>
        <fullName evidence="1">DUF4440 domain-containing protein</fullName>
    </recommendedName>
</protein>
<dbReference type="EMBL" id="JH594606">
    <property type="protein sequence ID" value="EHQ01480.1"/>
    <property type="molecule type" value="Genomic_DNA"/>
</dbReference>
<dbReference type="HOGENOM" id="CLU_1569722_0_0_10"/>
<keyword evidence="3" id="KW-1185">Reference proteome</keyword>
<dbReference type="PROSITE" id="PS51257">
    <property type="entry name" value="PROKAR_LIPOPROTEIN"/>
    <property type="match status" value="1"/>
</dbReference>
<evidence type="ECO:0000313" key="2">
    <source>
        <dbReference type="EMBL" id="EHQ01480.1"/>
    </source>
</evidence>
<dbReference type="Pfam" id="PF14534">
    <property type="entry name" value="DUF4440"/>
    <property type="match status" value="1"/>
</dbReference>